<evidence type="ECO:0000313" key="1">
    <source>
        <dbReference type="EMBL" id="KAF9641913.1"/>
    </source>
</evidence>
<comment type="caution">
    <text evidence="1">The sequence shown here is derived from an EMBL/GenBank/DDBJ whole genome shotgun (WGS) entry which is preliminary data.</text>
</comment>
<reference evidence="1" key="2">
    <citation type="journal article" date="2020" name="Nat. Commun.">
        <title>Large-scale genome sequencing of mycorrhizal fungi provides insights into the early evolution of symbiotic traits.</title>
        <authorList>
            <person name="Miyauchi S."/>
            <person name="Kiss E."/>
            <person name="Kuo A."/>
            <person name="Drula E."/>
            <person name="Kohler A."/>
            <person name="Sanchez-Garcia M."/>
            <person name="Morin E."/>
            <person name="Andreopoulos B."/>
            <person name="Barry K.W."/>
            <person name="Bonito G."/>
            <person name="Buee M."/>
            <person name="Carver A."/>
            <person name="Chen C."/>
            <person name="Cichocki N."/>
            <person name="Clum A."/>
            <person name="Culley D."/>
            <person name="Crous P.W."/>
            <person name="Fauchery L."/>
            <person name="Girlanda M."/>
            <person name="Hayes R.D."/>
            <person name="Keri Z."/>
            <person name="LaButti K."/>
            <person name="Lipzen A."/>
            <person name="Lombard V."/>
            <person name="Magnuson J."/>
            <person name="Maillard F."/>
            <person name="Murat C."/>
            <person name="Nolan M."/>
            <person name="Ohm R.A."/>
            <person name="Pangilinan J."/>
            <person name="Pereira M.F."/>
            <person name="Perotto S."/>
            <person name="Peter M."/>
            <person name="Pfister S."/>
            <person name="Riley R."/>
            <person name="Sitrit Y."/>
            <person name="Stielow J.B."/>
            <person name="Szollosi G."/>
            <person name="Zifcakova L."/>
            <person name="Stursova M."/>
            <person name="Spatafora J.W."/>
            <person name="Tedersoo L."/>
            <person name="Vaario L.M."/>
            <person name="Yamada A."/>
            <person name="Yan M."/>
            <person name="Wang P."/>
            <person name="Xu J."/>
            <person name="Bruns T."/>
            <person name="Baldrian P."/>
            <person name="Vilgalys R."/>
            <person name="Dunand C."/>
            <person name="Henrissat B."/>
            <person name="Grigoriev I.V."/>
            <person name="Hibbett D."/>
            <person name="Nagy L.G."/>
            <person name="Martin F.M."/>
        </authorList>
    </citation>
    <scope>NUCLEOTIDE SEQUENCE</scope>
    <source>
        <strain evidence="1">P2</strain>
    </source>
</reference>
<sequence length="92" mass="9871">MSSALSWNYITSEDVVVKYVAHLLTAQFFESSPTPERLVVGLSGLTPDTYLTGSAPGWIVGLSVFVPPERPDIASGTPNQAPPVVAFEDQCF</sequence>
<reference evidence="1" key="1">
    <citation type="submission" date="2019-10" db="EMBL/GenBank/DDBJ databases">
        <authorList>
            <consortium name="DOE Joint Genome Institute"/>
            <person name="Kuo A."/>
            <person name="Miyauchi S."/>
            <person name="Kiss E."/>
            <person name="Drula E."/>
            <person name="Kohler A."/>
            <person name="Sanchez-Garcia M."/>
            <person name="Andreopoulos B."/>
            <person name="Barry K.W."/>
            <person name="Bonito G."/>
            <person name="Buee M."/>
            <person name="Carver A."/>
            <person name="Chen C."/>
            <person name="Cichocki N."/>
            <person name="Clum A."/>
            <person name="Culley D."/>
            <person name="Crous P.W."/>
            <person name="Fauchery L."/>
            <person name="Girlanda M."/>
            <person name="Hayes R."/>
            <person name="Keri Z."/>
            <person name="Labutti K."/>
            <person name="Lipzen A."/>
            <person name="Lombard V."/>
            <person name="Magnuson J."/>
            <person name="Maillard F."/>
            <person name="Morin E."/>
            <person name="Murat C."/>
            <person name="Nolan M."/>
            <person name="Ohm R."/>
            <person name="Pangilinan J."/>
            <person name="Pereira M."/>
            <person name="Perotto S."/>
            <person name="Peter M."/>
            <person name="Riley R."/>
            <person name="Sitrit Y."/>
            <person name="Stielow B."/>
            <person name="Szollosi G."/>
            <person name="Zifcakova L."/>
            <person name="Stursova M."/>
            <person name="Spatafora J.W."/>
            <person name="Tedersoo L."/>
            <person name="Vaario L.-M."/>
            <person name="Yamada A."/>
            <person name="Yan M."/>
            <person name="Wang P."/>
            <person name="Xu J."/>
            <person name="Bruns T."/>
            <person name="Baldrian P."/>
            <person name="Vilgalys R."/>
            <person name="Henrissat B."/>
            <person name="Grigoriev I.V."/>
            <person name="Hibbett D."/>
            <person name="Nagy L.G."/>
            <person name="Martin F.M."/>
        </authorList>
    </citation>
    <scope>NUCLEOTIDE SEQUENCE</scope>
    <source>
        <strain evidence="1">P2</strain>
    </source>
</reference>
<gene>
    <name evidence="1" type="ORF">BDM02DRAFT_3194280</name>
</gene>
<proteinExistence type="predicted"/>
<protein>
    <submittedName>
        <fullName evidence="1">Uncharacterized protein</fullName>
    </submittedName>
</protein>
<dbReference type="Proteomes" id="UP000886501">
    <property type="component" value="Unassembled WGS sequence"/>
</dbReference>
<keyword evidence="2" id="KW-1185">Reference proteome</keyword>
<dbReference type="EMBL" id="MU118934">
    <property type="protein sequence ID" value="KAF9641913.1"/>
    <property type="molecule type" value="Genomic_DNA"/>
</dbReference>
<evidence type="ECO:0000313" key="2">
    <source>
        <dbReference type="Proteomes" id="UP000886501"/>
    </source>
</evidence>
<name>A0ACB6YXJ8_THEGA</name>
<organism evidence="1 2">
    <name type="scientific">Thelephora ganbajun</name>
    <name type="common">Ganba fungus</name>
    <dbReference type="NCBI Taxonomy" id="370292"/>
    <lineage>
        <taxon>Eukaryota</taxon>
        <taxon>Fungi</taxon>
        <taxon>Dikarya</taxon>
        <taxon>Basidiomycota</taxon>
        <taxon>Agaricomycotina</taxon>
        <taxon>Agaricomycetes</taxon>
        <taxon>Thelephorales</taxon>
        <taxon>Thelephoraceae</taxon>
        <taxon>Thelephora</taxon>
    </lineage>
</organism>
<accession>A0ACB6YXJ8</accession>